<keyword evidence="12" id="KW-0735">Signal-anchor</keyword>
<feature type="transmembrane region" description="Helical" evidence="20">
    <location>
        <begin position="16"/>
        <end position="37"/>
    </location>
</feature>
<comment type="similarity">
    <text evidence="5">Belongs to the glycosyltransferase 14 family. XylT subfamily.</text>
</comment>
<evidence type="ECO:0000256" key="15">
    <source>
        <dbReference type="ARBA" id="ARBA00023136"/>
    </source>
</evidence>
<keyword evidence="11" id="KW-0256">Endoplasmic reticulum</keyword>
<evidence type="ECO:0000259" key="21">
    <source>
        <dbReference type="Pfam" id="PF12529"/>
    </source>
</evidence>
<dbReference type="PANTHER" id="PTHR46025">
    <property type="entry name" value="XYLOSYLTRANSFERASE OXT"/>
    <property type="match status" value="1"/>
</dbReference>
<dbReference type="UniPathway" id="UPA00755"/>
<evidence type="ECO:0000256" key="14">
    <source>
        <dbReference type="ARBA" id="ARBA00023034"/>
    </source>
</evidence>
<dbReference type="GO" id="GO:0030158">
    <property type="term" value="F:protein xylosyltransferase activity"/>
    <property type="evidence" value="ECO:0007669"/>
    <property type="project" value="UniProtKB-EC"/>
</dbReference>
<evidence type="ECO:0000256" key="4">
    <source>
        <dbReference type="ARBA" id="ARBA00005093"/>
    </source>
</evidence>
<dbReference type="EMBL" id="GGYP01001906">
    <property type="protein sequence ID" value="MDE46677.1"/>
    <property type="molecule type" value="Transcribed_RNA"/>
</dbReference>
<dbReference type="InterPro" id="IPR024448">
    <property type="entry name" value="XylT_C"/>
</dbReference>
<protein>
    <recommendedName>
        <fullName evidence="6">protein xylosyltransferase</fullName>
        <ecNumber evidence="6">2.4.2.26</ecNumber>
    </recommendedName>
    <alternativeName>
        <fullName evidence="18">Peptide O-xylosyltransferase</fullName>
    </alternativeName>
</protein>
<keyword evidence="16" id="KW-1015">Disulfide bond</keyword>
<dbReference type="InterPro" id="IPR003406">
    <property type="entry name" value="Glyco_trans_14"/>
</dbReference>
<evidence type="ECO:0000256" key="13">
    <source>
        <dbReference type="ARBA" id="ARBA00022989"/>
    </source>
</evidence>
<dbReference type="UniPathway" id="UPA00756"/>
<keyword evidence="17" id="KW-0325">Glycoprotein</keyword>
<name>A0A6G1S934_9ACAR</name>
<keyword evidence="15 20" id="KW-0472">Membrane</keyword>
<gene>
    <name evidence="22" type="primary">oxt</name>
    <name evidence="22" type="ORF">g.13074</name>
</gene>
<evidence type="ECO:0000256" key="6">
    <source>
        <dbReference type="ARBA" id="ARBA00011972"/>
    </source>
</evidence>
<evidence type="ECO:0000256" key="2">
    <source>
        <dbReference type="ARBA" id="ARBA00004648"/>
    </source>
</evidence>
<dbReference type="PANTHER" id="PTHR46025:SF3">
    <property type="entry name" value="XYLOSYLTRANSFERASE OXT"/>
    <property type="match status" value="1"/>
</dbReference>
<dbReference type="Pfam" id="PF12529">
    <property type="entry name" value="Xylo_C"/>
    <property type="match status" value="1"/>
</dbReference>
<keyword evidence="7" id="KW-0328">Glycosyltransferase</keyword>
<evidence type="ECO:0000256" key="5">
    <source>
        <dbReference type="ARBA" id="ARBA00010195"/>
    </source>
</evidence>
<sequence>MTKPNTSCRPGRCSKYIYASLLLCLAVIIQLLFVYQFHDDQLSPPKRLNLTHEPDASSAIKRAKTDRCRQEFVQFVKDRRLQNSNEVTHEIVLKRTCPHDSESVQRVTRLGCSRQTIPSSNQSLYVSLEDNQTIDPESCKDYCFSFGHVYAAYNQASQKCYCADDDLINSMTLSSCDIFVGGEHKRREQLEWFRINGGIYNPNGKKVWRSTDNVNGEVRIAFLLSLHGRSLLQIRRLLKNIYSSRHIYYIHVDSREEYLFKELKTLQDKHNNILLSSQRFETIWGGTALLSMMINAMNDLSIYQWHYLINLSESDFLLKDLSDLETYLESNNQQSIYLKSHSMKGYNFVKKQGLNYDFYQCEGRVWRMGRRHLPKGIIYTGGSDWFGLPKRFCDYIIENKGQQDSLVNSLLQVFNFTLLPAESFFHTLAKNSEFCDNLVDNNLRITNWHRKQGCKCRHDDVVDWCGCSPRVYRWPDRQRLKQTTLNPSLFFSRKFDPTVSAGIIGFAETHLVHKVNVEAPIDTRYWLNVYQSPDEVLNGPYRAFSEFALAKTSSKFANFSHVKSIDVFFKEDQFVGLVYEYCGQQNLCNELMVSPKKTANLVKLDNGCFGAGLTLKSLEVNQGFDTNERLFRNFMPLDSQSDVVVHHVWLVEHNSTNSKDLRDAKFQWINPRGEMELVQDAKLRVSLKPSQLSLVHRLHKRKPMHSGLWKLRVNDGQRDCLDYQFLVFNGTSFGAQSISQAQFDEFYQVSHGCLEVNNSTDVTQQNNCEAHWSLKSRTKQFNSYNLTI</sequence>
<evidence type="ECO:0000256" key="20">
    <source>
        <dbReference type="SAM" id="Phobius"/>
    </source>
</evidence>
<comment type="subcellular location">
    <subcellularLocation>
        <location evidence="2">Endoplasmic reticulum membrane</location>
        <topology evidence="2">Single-pass type II membrane protein</topology>
    </subcellularLocation>
    <subcellularLocation>
        <location evidence="1">Golgi apparatus membrane</location>
        <topology evidence="1">Single-pass type II membrane protein</topology>
    </subcellularLocation>
</comment>
<dbReference type="EC" id="2.4.2.26" evidence="6"/>
<feature type="domain" description="Xylosyltransferase C-terminal" evidence="21">
    <location>
        <begin position="520"/>
        <end position="674"/>
    </location>
</feature>
<evidence type="ECO:0000256" key="7">
    <source>
        <dbReference type="ARBA" id="ARBA00022676"/>
    </source>
</evidence>
<dbReference type="InterPro" id="IPR043538">
    <property type="entry name" value="XYLT"/>
</dbReference>
<keyword evidence="13 20" id="KW-1133">Transmembrane helix</keyword>
<dbReference type="GO" id="GO:0015012">
    <property type="term" value="P:heparan sulfate proteoglycan biosynthetic process"/>
    <property type="evidence" value="ECO:0007669"/>
    <property type="project" value="UniProtKB-UniPathway"/>
</dbReference>
<keyword evidence="14" id="KW-0333">Golgi apparatus</keyword>
<evidence type="ECO:0000256" key="1">
    <source>
        <dbReference type="ARBA" id="ARBA00004323"/>
    </source>
</evidence>
<dbReference type="GO" id="GO:0005789">
    <property type="term" value="C:endoplasmic reticulum membrane"/>
    <property type="evidence" value="ECO:0007669"/>
    <property type="project" value="UniProtKB-SubCell"/>
</dbReference>
<reference evidence="22" key="1">
    <citation type="submission" date="2018-10" db="EMBL/GenBank/DDBJ databases">
        <title>Transcriptome assembly of Aceria tosichella (Wheat curl mite) Type 2.</title>
        <authorList>
            <person name="Scully E.D."/>
            <person name="Geib S.M."/>
            <person name="Palmer N.A."/>
            <person name="Gupta A.K."/>
            <person name="Sarath G."/>
            <person name="Tatineni S."/>
        </authorList>
    </citation>
    <scope>NUCLEOTIDE SEQUENCE</scope>
    <source>
        <strain evidence="22">LincolnNE</strain>
    </source>
</reference>
<evidence type="ECO:0000256" key="8">
    <source>
        <dbReference type="ARBA" id="ARBA00022679"/>
    </source>
</evidence>
<evidence type="ECO:0000256" key="18">
    <source>
        <dbReference type="ARBA" id="ARBA00042865"/>
    </source>
</evidence>
<keyword evidence="9 20" id="KW-0812">Transmembrane</keyword>
<proteinExistence type="inferred from homology"/>
<evidence type="ECO:0000256" key="11">
    <source>
        <dbReference type="ARBA" id="ARBA00022824"/>
    </source>
</evidence>
<evidence type="ECO:0000256" key="19">
    <source>
        <dbReference type="ARBA" id="ARBA00047847"/>
    </source>
</evidence>
<comment type="pathway">
    <text evidence="4">Glycan metabolism; heparan sulfate biosynthesis.</text>
</comment>
<accession>A0A6G1S934</accession>
<evidence type="ECO:0000256" key="9">
    <source>
        <dbReference type="ARBA" id="ARBA00022692"/>
    </source>
</evidence>
<comment type="pathway">
    <text evidence="3">Glycan metabolism; chondroitin sulfate biosynthesis.</text>
</comment>
<dbReference type="GO" id="GO:0046872">
    <property type="term" value="F:metal ion binding"/>
    <property type="evidence" value="ECO:0007669"/>
    <property type="project" value="UniProtKB-KW"/>
</dbReference>
<evidence type="ECO:0000256" key="10">
    <source>
        <dbReference type="ARBA" id="ARBA00022723"/>
    </source>
</evidence>
<evidence type="ECO:0000256" key="12">
    <source>
        <dbReference type="ARBA" id="ARBA00022968"/>
    </source>
</evidence>
<evidence type="ECO:0000313" key="22">
    <source>
        <dbReference type="EMBL" id="MDE46677.1"/>
    </source>
</evidence>
<evidence type="ECO:0000256" key="16">
    <source>
        <dbReference type="ARBA" id="ARBA00023157"/>
    </source>
</evidence>
<evidence type="ECO:0000256" key="17">
    <source>
        <dbReference type="ARBA" id="ARBA00023180"/>
    </source>
</evidence>
<evidence type="ECO:0000256" key="3">
    <source>
        <dbReference type="ARBA" id="ARBA00004840"/>
    </source>
</evidence>
<comment type="catalytic activity">
    <reaction evidence="19">
        <text>UDP-alpha-D-xylose + L-seryl-[protein] = 3-O-(beta-D-xylosyl)-L-seryl-[protein] + UDP + H(+)</text>
        <dbReference type="Rhea" id="RHEA:50192"/>
        <dbReference type="Rhea" id="RHEA-COMP:9863"/>
        <dbReference type="Rhea" id="RHEA-COMP:12567"/>
        <dbReference type="ChEBI" id="CHEBI:15378"/>
        <dbReference type="ChEBI" id="CHEBI:29999"/>
        <dbReference type="ChEBI" id="CHEBI:57632"/>
        <dbReference type="ChEBI" id="CHEBI:58223"/>
        <dbReference type="ChEBI" id="CHEBI:132085"/>
        <dbReference type="EC" id="2.4.2.26"/>
    </reaction>
</comment>
<organism evidence="22">
    <name type="scientific">Aceria tosichella</name>
    <name type="common">wheat curl mite</name>
    <dbReference type="NCBI Taxonomy" id="561515"/>
    <lineage>
        <taxon>Eukaryota</taxon>
        <taxon>Metazoa</taxon>
        <taxon>Ecdysozoa</taxon>
        <taxon>Arthropoda</taxon>
        <taxon>Chelicerata</taxon>
        <taxon>Arachnida</taxon>
        <taxon>Acari</taxon>
        <taxon>Acariformes</taxon>
        <taxon>Trombidiformes</taxon>
        <taxon>Prostigmata</taxon>
        <taxon>Eupodina</taxon>
        <taxon>Eriophyoidea</taxon>
        <taxon>Eriophyidae</taxon>
        <taxon>Eriophyinae</taxon>
        <taxon>Aceriini</taxon>
        <taxon>Aceria</taxon>
    </lineage>
</organism>
<dbReference type="GO" id="GO:0000139">
    <property type="term" value="C:Golgi membrane"/>
    <property type="evidence" value="ECO:0007669"/>
    <property type="project" value="UniProtKB-SubCell"/>
</dbReference>
<keyword evidence="8 22" id="KW-0808">Transferase</keyword>
<dbReference type="Pfam" id="PF02485">
    <property type="entry name" value="Branch"/>
    <property type="match status" value="1"/>
</dbReference>
<dbReference type="AlphaFoldDB" id="A0A6G1S934"/>
<keyword evidence="10" id="KW-0479">Metal-binding</keyword>
<dbReference type="GO" id="GO:0050650">
    <property type="term" value="P:chondroitin sulfate proteoglycan biosynthetic process"/>
    <property type="evidence" value="ECO:0007669"/>
    <property type="project" value="TreeGrafter"/>
</dbReference>